<dbReference type="GO" id="GO:0016787">
    <property type="term" value="F:hydrolase activity"/>
    <property type="evidence" value="ECO:0007669"/>
    <property type="project" value="UniProtKB-KW"/>
</dbReference>
<dbReference type="Gene3D" id="3.40.50.1240">
    <property type="entry name" value="Phosphoglycerate mutase-like"/>
    <property type="match status" value="1"/>
</dbReference>
<dbReference type="Proteomes" id="UP001596989">
    <property type="component" value="Unassembled WGS sequence"/>
</dbReference>
<proteinExistence type="predicted"/>
<dbReference type="CDD" id="cd07067">
    <property type="entry name" value="HP_PGM_like"/>
    <property type="match status" value="1"/>
</dbReference>
<dbReference type="PANTHER" id="PTHR48100:SF1">
    <property type="entry name" value="HISTIDINE PHOSPHATASE FAMILY PROTEIN-RELATED"/>
    <property type="match status" value="1"/>
</dbReference>
<name>A0ABW3HMS9_9BACL</name>
<dbReference type="InterPro" id="IPR029033">
    <property type="entry name" value="His_PPase_superfam"/>
</dbReference>
<dbReference type="RefSeq" id="WP_377562636.1">
    <property type="nucleotide sequence ID" value="NZ_JBHTJZ010000005.1"/>
</dbReference>
<dbReference type="Pfam" id="PF00300">
    <property type="entry name" value="His_Phos_1"/>
    <property type="match status" value="1"/>
</dbReference>
<sequence>MLIGFVRHGQTDWNANGIIQGQTDIPLNREGLRQAKAIADRLAEDERIWDCVISSDLLRARVTAEEIASALDIPLMTPLTSLRERHFGQAEGTTESERIASWGADWRQLDLGIETSEQIVKRGRRFLDEWDWDDGNVLIVTHGSFIAEMLLSLCPNLQDERLGNVSYSILERHGDSWQPLLYNCSKHLSG</sequence>
<dbReference type="PANTHER" id="PTHR48100">
    <property type="entry name" value="BROAD-SPECIFICITY PHOSPHATASE YOR283W-RELATED"/>
    <property type="match status" value="1"/>
</dbReference>
<dbReference type="SUPFAM" id="SSF53254">
    <property type="entry name" value="Phosphoglycerate mutase-like"/>
    <property type="match status" value="1"/>
</dbReference>
<evidence type="ECO:0000313" key="1">
    <source>
        <dbReference type="EMBL" id="MFD0958833.1"/>
    </source>
</evidence>
<comment type="caution">
    <text evidence="1">The sequence shown here is derived from an EMBL/GenBank/DDBJ whole genome shotgun (WGS) entry which is preliminary data.</text>
</comment>
<evidence type="ECO:0000313" key="2">
    <source>
        <dbReference type="Proteomes" id="UP001596989"/>
    </source>
</evidence>
<dbReference type="SMART" id="SM00855">
    <property type="entry name" value="PGAM"/>
    <property type="match status" value="1"/>
</dbReference>
<dbReference type="EMBL" id="JBHTJZ010000005">
    <property type="protein sequence ID" value="MFD0958833.1"/>
    <property type="molecule type" value="Genomic_DNA"/>
</dbReference>
<dbReference type="EC" id="3.1.3.-" evidence="1"/>
<dbReference type="InterPro" id="IPR013078">
    <property type="entry name" value="His_Pase_superF_clade-1"/>
</dbReference>
<accession>A0ABW3HMS9</accession>
<keyword evidence="1" id="KW-0378">Hydrolase</keyword>
<reference evidence="2" key="1">
    <citation type="journal article" date="2019" name="Int. J. Syst. Evol. Microbiol.">
        <title>The Global Catalogue of Microorganisms (GCM) 10K type strain sequencing project: providing services to taxonomists for standard genome sequencing and annotation.</title>
        <authorList>
            <consortium name="The Broad Institute Genomics Platform"/>
            <consortium name="The Broad Institute Genome Sequencing Center for Infectious Disease"/>
            <person name="Wu L."/>
            <person name="Ma J."/>
        </authorList>
    </citation>
    <scope>NUCLEOTIDE SEQUENCE [LARGE SCALE GENOMIC DNA]</scope>
    <source>
        <strain evidence="2">CCUG 59129</strain>
    </source>
</reference>
<dbReference type="InterPro" id="IPR050275">
    <property type="entry name" value="PGM_Phosphatase"/>
</dbReference>
<gene>
    <name evidence="1" type="ORF">ACFQ2I_05455</name>
</gene>
<organism evidence="1 2">
    <name type="scientific">Paenibacillus chungangensis</name>
    <dbReference type="NCBI Taxonomy" id="696535"/>
    <lineage>
        <taxon>Bacteria</taxon>
        <taxon>Bacillati</taxon>
        <taxon>Bacillota</taxon>
        <taxon>Bacilli</taxon>
        <taxon>Bacillales</taxon>
        <taxon>Paenibacillaceae</taxon>
        <taxon>Paenibacillus</taxon>
    </lineage>
</organism>
<keyword evidence="2" id="KW-1185">Reference proteome</keyword>
<protein>
    <submittedName>
        <fullName evidence="1">Histidine phosphatase family protein</fullName>
        <ecNumber evidence="1">3.1.3.-</ecNumber>
    </submittedName>
</protein>